<feature type="compositionally biased region" description="Polar residues" evidence="1">
    <location>
        <begin position="232"/>
        <end position="243"/>
    </location>
</feature>
<evidence type="ECO:0008006" key="4">
    <source>
        <dbReference type="Google" id="ProtNLM"/>
    </source>
</evidence>
<feature type="region of interest" description="Disordered" evidence="1">
    <location>
        <begin position="309"/>
        <end position="451"/>
    </location>
</feature>
<dbReference type="Proteomes" id="UP000239560">
    <property type="component" value="Unassembled WGS sequence"/>
</dbReference>
<evidence type="ECO:0000313" key="3">
    <source>
        <dbReference type="Proteomes" id="UP000239560"/>
    </source>
</evidence>
<feature type="compositionally biased region" description="Basic and acidic residues" evidence="1">
    <location>
        <begin position="52"/>
        <end position="64"/>
    </location>
</feature>
<name>A0A2T0A412_RHOTO</name>
<feature type="compositionally biased region" description="Low complexity" evidence="1">
    <location>
        <begin position="375"/>
        <end position="394"/>
    </location>
</feature>
<comment type="caution">
    <text evidence="2">The sequence shown here is derived from an EMBL/GenBank/DDBJ whole genome shotgun (WGS) entry which is preliminary data.</text>
</comment>
<feature type="region of interest" description="Disordered" evidence="1">
    <location>
        <begin position="41"/>
        <end position="179"/>
    </location>
</feature>
<proteinExistence type="predicted"/>
<feature type="region of interest" description="Disordered" evidence="1">
    <location>
        <begin position="264"/>
        <end position="295"/>
    </location>
</feature>
<reference evidence="2 3" key="1">
    <citation type="journal article" date="2018" name="Elife">
        <title>Functional genomics of lipid metabolism in the oleaginous yeast Rhodosporidium toruloides.</title>
        <authorList>
            <person name="Coradetti S.T."/>
            <person name="Pinel D."/>
            <person name="Geiselman G."/>
            <person name="Ito M."/>
            <person name="Mondo S."/>
            <person name="Reilly M.C."/>
            <person name="Cheng Y.F."/>
            <person name="Bauer S."/>
            <person name="Grigoriev I."/>
            <person name="Gladden J.M."/>
            <person name="Simmons B.A."/>
            <person name="Brem R."/>
            <person name="Arkin A.P."/>
            <person name="Skerker J.M."/>
        </authorList>
    </citation>
    <scope>NUCLEOTIDE SEQUENCE [LARGE SCALE GENOMIC DNA]</scope>
    <source>
        <strain evidence="2 3">NBRC 0880</strain>
    </source>
</reference>
<protein>
    <recommendedName>
        <fullName evidence="4">Proteophosphoglycan ppg4</fullName>
    </recommendedName>
</protein>
<feature type="compositionally biased region" description="Polar residues" evidence="1">
    <location>
        <begin position="264"/>
        <end position="275"/>
    </location>
</feature>
<gene>
    <name evidence="2" type="ORF">AAT19DRAFT_16673</name>
</gene>
<organism evidence="2 3">
    <name type="scientific">Rhodotorula toruloides</name>
    <name type="common">Yeast</name>
    <name type="synonym">Rhodosporidium toruloides</name>
    <dbReference type="NCBI Taxonomy" id="5286"/>
    <lineage>
        <taxon>Eukaryota</taxon>
        <taxon>Fungi</taxon>
        <taxon>Dikarya</taxon>
        <taxon>Basidiomycota</taxon>
        <taxon>Pucciniomycotina</taxon>
        <taxon>Microbotryomycetes</taxon>
        <taxon>Sporidiobolales</taxon>
        <taxon>Sporidiobolaceae</taxon>
        <taxon>Rhodotorula</taxon>
    </lineage>
</organism>
<feature type="compositionally biased region" description="Acidic residues" evidence="1">
    <location>
        <begin position="322"/>
        <end position="343"/>
    </location>
</feature>
<evidence type="ECO:0000256" key="1">
    <source>
        <dbReference type="SAM" id="MobiDB-lite"/>
    </source>
</evidence>
<dbReference type="EMBL" id="LCTV02000009">
    <property type="protein sequence ID" value="PRQ72749.1"/>
    <property type="molecule type" value="Genomic_DNA"/>
</dbReference>
<evidence type="ECO:0000313" key="2">
    <source>
        <dbReference type="EMBL" id="PRQ72749.1"/>
    </source>
</evidence>
<dbReference type="AlphaFoldDB" id="A0A2T0A412"/>
<feature type="compositionally biased region" description="Low complexity" evidence="1">
    <location>
        <begin position="111"/>
        <end position="131"/>
    </location>
</feature>
<feature type="region of interest" description="Disordered" evidence="1">
    <location>
        <begin position="216"/>
        <end position="245"/>
    </location>
</feature>
<sequence>MDAKNSRWQRGPDRSIEVVVEIPLHPAMTNLSPALRKKLFGKKAASVKKPSGIKEKPSGKKEEAPATGASGTKRKTRSSMAAAERAEDEASERAAKKRKTSPASKGKEPARASTSTTARRGRSSTTSTASNSKRKTRRSSSAGFEVLIETPKRSTPLPKAASSIKGKGEGTVGTPSVRFTDNGDILVGSYHPTPQLSRSNTIMSAAEQEMLDTGNDIAVGPVASGSGLAPNDRSSTLAEGSSTAAADDDAELLAKILALTSENAAQAVPSTSSTPGLAKAAKEAHDGLFSGTDSPIDLDEATMAKILAAVESNPKKEQEKDAAEEEVDELDDDFGLAQLEDEFGIGSNGAGKGKNPVEPAVDIVKVDAPAPPPFATDSSTAPAASSSSAKPTPSRSQPAHSHRTQRATSATDDEDALVSPSLRIDGEGKKRRRKARMSGELERAVKRCASV</sequence>
<accession>A0A2T0A412</accession>
<dbReference type="OrthoDB" id="10404927at2759"/>